<gene>
    <name evidence="3" type="ORF">LHA26_06690</name>
</gene>
<organism evidence="3 4">
    <name type="scientific">Sphingomonas morindae</name>
    <dbReference type="NCBI Taxonomy" id="1541170"/>
    <lineage>
        <taxon>Bacteria</taxon>
        <taxon>Pseudomonadati</taxon>
        <taxon>Pseudomonadota</taxon>
        <taxon>Alphaproteobacteria</taxon>
        <taxon>Sphingomonadales</taxon>
        <taxon>Sphingomonadaceae</taxon>
        <taxon>Sphingomonas</taxon>
    </lineage>
</organism>
<accession>A0ABY4XB48</accession>
<evidence type="ECO:0000313" key="3">
    <source>
        <dbReference type="EMBL" id="USI74137.1"/>
    </source>
</evidence>
<keyword evidence="4" id="KW-1185">Reference proteome</keyword>
<reference evidence="3" key="1">
    <citation type="journal article" date="2022" name="Toxins">
        <title>Genomic Analysis of Sphingopyxis sp. USTB-05 for Biodegrading Cyanobacterial Hepatotoxins.</title>
        <authorList>
            <person name="Liu C."/>
            <person name="Xu Q."/>
            <person name="Zhao Z."/>
            <person name="Zhang H."/>
            <person name="Liu X."/>
            <person name="Yin C."/>
            <person name="Liu Y."/>
            <person name="Yan H."/>
        </authorList>
    </citation>
    <scope>NUCLEOTIDE SEQUENCE</scope>
    <source>
        <strain evidence="3">NBD5</strain>
    </source>
</reference>
<dbReference type="EMBL" id="CP084930">
    <property type="protein sequence ID" value="USI74137.1"/>
    <property type="molecule type" value="Genomic_DNA"/>
</dbReference>
<proteinExistence type="predicted"/>
<evidence type="ECO:0000256" key="2">
    <source>
        <dbReference type="SAM" id="Phobius"/>
    </source>
</evidence>
<keyword evidence="2" id="KW-0472">Membrane</keyword>
<evidence type="ECO:0000256" key="1">
    <source>
        <dbReference type="SAM" id="MobiDB-lite"/>
    </source>
</evidence>
<sequence length="110" mass="11561">MADPEPAPPRPGIASQAAWARYRRIMRGMTALALVCVLVALGVLRASGPLHLHEAIATALGVFFTVLVGTGLMSLAFLSSGSGHDAAAGAVFTPERPTRKRRRPGWDDGV</sequence>
<feature type="region of interest" description="Disordered" evidence="1">
    <location>
        <begin position="87"/>
        <end position="110"/>
    </location>
</feature>
<dbReference type="RefSeq" id="WP_252167943.1">
    <property type="nucleotide sequence ID" value="NZ_CP084930.1"/>
</dbReference>
<dbReference type="Proteomes" id="UP001056937">
    <property type="component" value="Chromosome 1"/>
</dbReference>
<protein>
    <submittedName>
        <fullName evidence="3">Uncharacterized protein</fullName>
    </submittedName>
</protein>
<keyword evidence="2" id="KW-1133">Transmembrane helix</keyword>
<name>A0ABY4XB48_9SPHN</name>
<evidence type="ECO:0000313" key="4">
    <source>
        <dbReference type="Proteomes" id="UP001056937"/>
    </source>
</evidence>
<feature type="transmembrane region" description="Helical" evidence="2">
    <location>
        <begin position="55"/>
        <end position="78"/>
    </location>
</feature>
<keyword evidence="2" id="KW-0812">Transmembrane</keyword>